<evidence type="ECO:0000313" key="2">
    <source>
        <dbReference type="Proteomes" id="UP000025241"/>
    </source>
</evidence>
<sequence>MLGTTPLEARDQLPLLDEVLDFHAAQLGRDFTAYRNHAYRVANLCLAMVTGSDEDERLTRTISLAAAFHDLGIWTDDTFDYLAPSRRLARDWIVTKGCPVDTAEIESMIEQHHKITPFRGEGGRLVEAFRRADWADVSLGILSSGLARDFLRKLHAAFPTAGFHLRLLQLTGKRTLKHPLSPLPMMRF</sequence>
<gene>
    <name evidence="1" type="ORF">PKB_2435</name>
</gene>
<dbReference type="RefSeq" id="WP_043251997.1">
    <property type="nucleotide sequence ID" value="NZ_HG322950.1"/>
</dbReference>
<dbReference type="eggNOG" id="COG1418">
    <property type="taxonomic scope" value="Bacteria"/>
</dbReference>
<accession>A0A024HGZ8</accession>
<reference evidence="1 2" key="1">
    <citation type="submission" date="2013-03" db="EMBL/GenBank/DDBJ databases">
        <authorList>
            <person name="Linke B."/>
        </authorList>
    </citation>
    <scope>NUCLEOTIDE SEQUENCE [LARGE SCALE GENOMIC DNA]</scope>
    <source>
        <strain evidence="1 2">B13</strain>
    </source>
</reference>
<protein>
    <recommendedName>
        <fullName evidence="3">HD domain-containing protein</fullName>
    </recommendedName>
</protein>
<dbReference type="EMBL" id="HG322950">
    <property type="protein sequence ID" value="CDF83782.1"/>
    <property type="molecule type" value="Genomic_DNA"/>
</dbReference>
<evidence type="ECO:0000313" key="1">
    <source>
        <dbReference type="EMBL" id="CDF83782.1"/>
    </source>
</evidence>
<dbReference type="OrthoDB" id="459260at2"/>
<dbReference type="PATRIC" id="fig|1301098.3.peg.2440"/>
<dbReference type="AlphaFoldDB" id="A0A024HGZ8"/>
<dbReference type="SUPFAM" id="SSF109604">
    <property type="entry name" value="HD-domain/PDEase-like"/>
    <property type="match status" value="1"/>
</dbReference>
<organism evidence="1 2">
    <name type="scientific">Pseudomonas knackmussii (strain DSM 6978 / CCUG 54928 / LMG 23759 / B13)</name>
    <dbReference type="NCBI Taxonomy" id="1301098"/>
    <lineage>
        <taxon>Bacteria</taxon>
        <taxon>Pseudomonadati</taxon>
        <taxon>Pseudomonadota</taxon>
        <taxon>Gammaproteobacteria</taxon>
        <taxon>Pseudomonadales</taxon>
        <taxon>Pseudomonadaceae</taxon>
        <taxon>Pseudomonas</taxon>
    </lineage>
</organism>
<name>A0A024HGZ8_PSEKB</name>
<dbReference type="Proteomes" id="UP000025241">
    <property type="component" value="Chromosome I"/>
</dbReference>
<proteinExistence type="predicted"/>
<dbReference type="STRING" id="1301098.PKB_2435"/>
<evidence type="ECO:0008006" key="3">
    <source>
        <dbReference type="Google" id="ProtNLM"/>
    </source>
</evidence>
<dbReference type="HOGENOM" id="CLU_101194_0_0_6"/>
<dbReference type="KEGG" id="pkc:PKB_2435"/>
<reference evidence="1 2" key="2">
    <citation type="submission" date="2014-05" db="EMBL/GenBank/DDBJ databases">
        <title>Genome sequence of the 3-chlorobenzoate degrading bacterium Pseudomonas knackmussii B13 shows multiple evidence for horizontal gene transfer.</title>
        <authorList>
            <person name="Miyazaki R."/>
            <person name="Bertelli C."/>
            <person name="Falquet L."/>
            <person name="Robinson-Rechavi M."/>
            <person name="Gharib W."/>
            <person name="Roy S."/>
            <person name="Van der Meer J.R."/>
        </authorList>
    </citation>
    <scope>NUCLEOTIDE SEQUENCE [LARGE SCALE GENOMIC DNA]</scope>
    <source>
        <strain evidence="1 2">B13</strain>
    </source>
</reference>
<dbReference type="Gene3D" id="1.10.3210.10">
    <property type="entry name" value="Hypothetical protein af1432"/>
    <property type="match status" value="1"/>
</dbReference>
<keyword evidence="2" id="KW-1185">Reference proteome</keyword>